<gene>
    <name evidence="2" type="ORF">AAND1436_LOCUS7538</name>
</gene>
<name>A0A7S2AX36_9DINO</name>
<proteinExistence type="predicted"/>
<sequence>MQPDQVAQGGGILGRFENVTTKRSAKRIIGCEAATAEYLRHDFLKPQHLPIERVDYEANLAPASNIHETRFHKGFQRRHRSDIQQDAARLEAEVAREAAREERARASMEATKAFRDRYTFNILTGEGSGRECEFRQIGKKIVNSEGSMEATFQEHHKDATNRIRNSKHRFFEHPAPEKEDRCANLFNEGLRDTVRESAVLGYGTSGVRRTRSQSCGVSDNYAHLRSLPREPDYEPPVYGNRSQIIFG</sequence>
<organism evidence="2">
    <name type="scientific">Alexandrium andersonii</name>
    <dbReference type="NCBI Taxonomy" id="327968"/>
    <lineage>
        <taxon>Eukaryota</taxon>
        <taxon>Sar</taxon>
        <taxon>Alveolata</taxon>
        <taxon>Dinophyceae</taxon>
        <taxon>Gonyaulacales</taxon>
        <taxon>Pyrocystaceae</taxon>
        <taxon>Alexandrium</taxon>
    </lineage>
</organism>
<dbReference type="AlphaFoldDB" id="A0A7S2AX36"/>
<accession>A0A7S2AX36</accession>
<keyword evidence="1" id="KW-0175">Coiled coil</keyword>
<protein>
    <submittedName>
        <fullName evidence="2">Uncharacterized protein</fullName>
    </submittedName>
</protein>
<evidence type="ECO:0000313" key="2">
    <source>
        <dbReference type="EMBL" id="CAD9380225.1"/>
    </source>
</evidence>
<reference evidence="2" key="1">
    <citation type="submission" date="2021-01" db="EMBL/GenBank/DDBJ databases">
        <authorList>
            <person name="Corre E."/>
            <person name="Pelletier E."/>
            <person name="Niang G."/>
            <person name="Scheremetjew M."/>
            <person name="Finn R."/>
            <person name="Kale V."/>
            <person name="Holt S."/>
            <person name="Cochrane G."/>
            <person name="Meng A."/>
            <person name="Brown T."/>
            <person name="Cohen L."/>
        </authorList>
    </citation>
    <scope>NUCLEOTIDE SEQUENCE</scope>
    <source>
        <strain evidence="2">CCMP2222</strain>
    </source>
</reference>
<evidence type="ECO:0000256" key="1">
    <source>
        <dbReference type="SAM" id="Coils"/>
    </source>
</evidence>
<dbReference type="EMBL" id="HBGQ01015162">
    <property type="protein sequence ID" value="CAD9380225.1"/>
    <property type="molecule type" value="Transcribed_RNA"/>
</dbReference>
<feature type="coiled-coil region" evidence="1">
    <location>
        <begin position="80"/>
        <end position="107"/>
    </location>
</feature>